<sequence>RAGDLNRDQRREIRLLREIGWYLKRIKTYTGATMGQVRYAISAAQATPRKRSCRPGMSTAAQIDELIEFITSSKEGRRMPWKQLPEAMGWIVAHYAVRYALRRAG</sequence>
<evidence type="ECO:0000313" key="1">
    <source>
        <dbReference type="EMBL" id="KAK4120932.1"/>
    </source>
</evidence>
<name>A0AAN6TUE0_9PEZI</name>
<evidence type="ECO:0000313" key="2">
    <source>
        <dbReference type="Proteomes" id="UP001302602"/>
    </source>
</evidence>
<dbReference type="Proteomes" id="UP001302602">
    <property type="component" value="Unassembled WGS sequence"/>
</dbReference>
<dbReference type="GeneID" id="87824680"/>
<dbReference type="AlphaFoldDB" id="A0AAN6TUE0"/>
<reference evidence="1" key="1">
    <citation type="journal article" date="2023" name="Mol. Phylogenet. Evol.">
        <title>Genome-scale phylogeny and comparative genomics of the fungal order Sordariales.</title>
        <authorList>
            <person name="Hensen N."/>
            <person name="Bonometti L."/>
            <person name="Westerberg I."/>
            <person name="Brannstrom I.O."/>
            <person name="Guillou S."/>
            <person name="Cros-Aarteil S."/>
            <person name="Calhoun S."/>
            <person name="Haridas S."/>
            <person name="Kuo A."/>
            <person name="Mondo S."/>
            <person name="Pangilinan J."/>
            <person name="Riley R."/>
            <person name="LaButti K."/>
            <person name="Andreopoulos B."/>
            <person name="Lipzen A."/>
            <person name="Chen C."/>
            <person name="Yan M."/>
            <person name="Daum C."/>
            <person name="Ng V."/>
            <person name="Clum A."/>
            <person name="Steindorff A."/>
            <person name="Ohm R.A."/>
            <person name="Martin F."/>
            <person name="Silar P."/>
            <person name="Natvig D.O."/>
            <person name="Lalanne C."/>
            <person name="Gautier V."/>
            <person name="Ament-Velasquez S.L."/>
            <person name="Kruys A."/>
            <person name="Hutchinson M.I."/>
            <person name="Powell A.J."/>
            <person name="Barry K."/>
            <person name="Miller A.N."/>
            <person name="Grigoriev I.V."/>
            <person name="Debuchy R."/>
            <person name="Gladieux P."/>
            <person name="Hiltunen Thoren M."/>
            <person name="Johannesson H."/>
        </authorList>
    </citation>
    <scope>NUCLEOTIDE SEQUENCE</scope>
    <source>
        <strain evidence="1">CBS 731.68</strain>
    </source>
</reference>
<feature type="non-terminal residue" evidence="1">
    <location>
        <position position="105"/>
    </location>
</feature>
<keyword evidence="2" id="KW-1185">Reference proteome</keyword>
<dbReference type="RefSeq" id="XP_062644703.1">
    <property type="nucleotide sequence ID" value="XM_062787910.1"/>
</dbReference>
<accession>A0AAN6TUE0</accession>
<protein>
    <submittedName>
        <fullName evidence="1">Uncharacterized protein</fullName>
    </submittedName>
</protein>
<feature type="non-terminal residue" evidence="1">
    <location>
        <position position="1"/>
    </location>
</feature>
<comment type="caution">
    <text evidence="1">The sequence shown here is derived from an EMBL/GenBank/DDBJ whole genome shotgun (WGS) entry which is preliminary data.</text>
</comment>
<organism evidence="1 2">
    <name type="scientific">Parathielavia appendiculata</name>
    <dbReference type="NCBI Taxonomy" id="2587402"/>
    <lineage>
        <taxon>Eukaryota</taxon>
        <taxon>Fungi</taxon>
        <taxon>Dikarya</taxon>
        <taxon>Ascomycota</taxon>
        <taxon>Pezizomycotina</taxon>
        <taxon>Sordariomycetes</taxon>
        <taxon>Sordariomycetidae</taxon>
        <taxon>Sordariales</taxon>
        <taxon>Chaetomiaceae</taxon>
        <taxon>Parathielavia</taxon>
    </lineage>
</organism>
<dbReference type="EMBL" id="MU853236">
    <property type="protein sequence ID" value="KAK4120932.1"/>
    <property type="molecule type" value="Genomic_DNA"/>
</dbReference>
<reference evidence="1" key="2">
    <citation type="submission" date="2023-05" db="EMBL/GenBank/DDBJ databases">
        <authorList>
            <consortium name="Lawrence Berkeley National Laboratory"/>
            <person name="Steindorff A."/>
            <person name="Hensen N."/>
            <person name="Bonometti L."/>
            <person name="Westerberg I."/>
            <person name="Brannstrom I.O."/>
            <person name="Guillou S."/>
            <person name="Cros-Aarteil S."/>
            <person name="Calhoun S."/>
            <person name="Haridas S."/>
            <person name="Kuo A."/>
            <person name="Mondo S."/>
            <person name="Pangilinan J."/>
            <person name="Riley R."/>
            <person name="Labutti K."/>
            <person name="Andreopoulos B."/>
            <person name="Lipzen A."/>
            <person name="Chen C."/>
            <person name="Yanf M."/>
            <person name="Daum C."/>
            <person name="Ng V."/>
            <person name="Clum A."/>
            <person name="Ohm R."/>
            <person name="Martin F."/>
            <person name="Silar P."/>
            <person name="Natvig D."/>
            <person name="Lalanne C."/>
            <person name="Gautier V."/>
            <person name="Ament-Velasquez S.L."/>
            <person name="Kruys A."/>
            <person name="Hutchinson M.I."/>
            <person name="Powell A.J."/>
            <person name="Barry K."/>
            <person name="Miller A.N."/>
            <person name="Grigoriev I.V."/>
            <person name="Debuchy R."/>
            <person name="Gladieux P."/>
            <person name="Thoren M.H."/>
            <person name="Johannesson H."/>
        </authorList>
    </citation>
    <scope>NUCLEOTIDE SEQUENCE</scope>
    <source>
        <strain evidence="1">CBS 731.68</strain>
    </source>
</reference>
<proteinExistence type="predicted"/>
<gene>
    <name evidence="1" type="ORF">N657DRAFT_552084</name>
</gene>